<dbReference type="Proteomes" id="UP000245942">
    <property type="component" value="Unassembled WGS sequence"/>
</dbReference>
<protein>
    <submittedName>
        <fullName evidence="8">TPT-domain-containing protein</fullName>
    </submittedName>
</protein>
<evidence type="ECO:0000256" key="2">
    <source>
        <dbReference type="ARBA" id="ARBA00022692"/>
    </source>
</evidence>
<feature type="region of interest" description="Disordered" evidence="5">
    <location>
        <begin position="493"/>
        <end position="587"/>
    </location>
</feature>
<evidence type="ECO:0000256" key="5">
    <source>
        <dbReference type="SAM" id="MobiDB-lite"/>
    </source>
</evidence>
<dbReference type="Pfam" id="PF03151">
    <property type="entry name" value="TPT"/>
    <property type="match status" value="1"/>
</dbReference>
<gene>
    <name evidence="8" type="ORF">BCV69DRAFT_282986</name>
</gene>
<dbReference type="InterPro" id="IPR037185">
    <property type="entry name" value="EmrE-like"/>
</dbReference>
<reference evidence="8 9" key="1">
    <citation type="journal article" date="2018" name="Mol. Biol. Evol.">
        <title>Broad Genomic Sampling Reveals a Smut Pathogenic Ancestry of the Fungal Clade Ustilaginomycotina.</title>
        <authorList>
            <person name="Kijpornyongpan T."/>
            <person name="Mondo S.J."/>
            <person name="Barry K."/>
            <person name="Sandor L."/>
            <person name="Lee J."/>
            <person name="Lipzen A."/>
            <person name="Pangilinan J."/>
            <person name="LaButti K."/>
            <person name="Hainaut M."/>
            <person name="Henrissat B."/>
            <person name="Grigoriev I.V."/>
            <person name="Spatafora J.W."/>
            <person name="Aime M.C."/>
        </authorList>
    </citation>
    <scope>NUCLEOTIDE SEQUENCE [LARGE SCALE GENOMIC DNA]</scope>
    <source>
        <strain evidence="8 9">MCA 4718</strain>
    </source>
</reference>
<sequence>MPVRMALALPSRKTLLFIALCLLWYSTSFLSASTSKALLSPNKVKKIVPLLASGLQNGSLDPNVAANGGSAAGSSSSSSSTPGVSKVKTPPLFPYPVSLTALQFFFVFSFSYLLSSPTIAAFLYARLRLSPPKDAVTGRPRGLMGTLVMVNAAKLREMVGLSVFNVTGHAMTSAAIQMVPVSTVHTVKALSPLFTVLTYVFLLRLSYPLRTYLSLLPLTLGVIFACSGLSSIEGPNVVPGLALSVGSTIVFVAQNLWSKKLLGHALAGGSSSSERRVSQGNQVVVKLDKLNILFWSSGVSCLVMVPVVLLSDMPRMMAARSARLAMQGLSGTAATLAGGWEHTDPSIPPSSSFPPLNPMDTSSHASRIASLLFSNGIVHFSQNLLAFSVLGLTSPVTYSIASLFKRVFVICFAILWFGQTVTRLQWAGIVLTFIGLYLYNDSKVRTGSEGGDGGKGAKGAMLGDAQSVASREEDAAMDFGMDKGSRRRAGLLPMSGGVDQSVNGRAAPPAASGPGPIWKGMSSTTLYGGSGPSNRSAAPGGLPSRSISINGYGPANGHGNGYANGHGSSNGYGRPPAHDSKSQTKRD</sequence>
<evidence type="ECO:0000259" key="7">
    <source>
        <dbReference type="Pfam" id="PF03151"/>
    </source>
</evidence>
<dbReference type="PANTHER" id="PTHR11132">
    <property type="entry name" value="SOLUTE CARRIER FAMILY 35"/>
    <property type="match status" value="1"/>
</dbReference>
<evidence type="ECO:0000313" key="8">
    <source>
        <dbReference type="EMBL" id="PWN20764.1"/>
    </source>
</evidence>
<feature type="transmembrane region" description="Helical" evidence="6">
    <location>
        <begin position="211"/>
        <end position="230"/>
    </location>
</feature>
<dbReference type="InterPro" id="IPR004853">
    <property type="entry name" value="Sugar_P_trans_dom"/>
</dbReference>
<feature type="domain" description="Sugar phosphate transporter" evidence="7">
    <location>
        <begin position="93"/>
        <end position="440"/>
    </location>
</feature>
<dbReference type="RefSeq" id="XP_025347924.1">
    <property type="nucleotide sequence ID" value="XM_025492549.1"/>
</dbReference>
<accession>A0A316U7D2</accession>
<name>A0A316U7D2_9BASI</name>
<keyword evidence="3 6" id="KW-1133">Transmembrane helix</keyword>
<evidence type="ECO:0000313" key="9">
    <source>
        <dbReference type="Proteomes" id="UP000245942"/>
    </source>
</evidence>
<dbReference type="GO" id="GO:0016020">
    <property type="term" value="C:membrane"/>
    <property type="evidence" value="ECO:0007669"/>
    <property type="project" value="UniProtKB-SubCell"/>
</dbReference>
<dbReference type="EMBL" id="KZ819327">
    <property type="protein sequence ID" value="PWN20764.1"/>
    <property type="molecule type" value="Genomic_DNA"/>
</dbReference>
<dbReference type="AlphaFoldDB" id="A0A316U7D2"/>
<feature type="transmembrane region" description="Helical" evidence="6">
    <location>
        <begin position="237"/>
        <end position="257"/>
    </location>
</feature>
<feature type="compositionally biased region" description="Polar residues" evidence="5">
    <location>
        <begin position="521"/>
        <end position="536"/>
    </location>
</feature>
<keyword evidence="4 6" id="KW-0472">Membrane</keyword>
<keyword evidence="2 6" id="KW-0812">Transmembrane</keyword>
<evidence type="ECO:0000256" key="1">
    <source>
        <dbReference type="ARBA" id="ARBA00004141"/>
    </source>
</evidence>
<keyword evidence="9" id="KW-1185">Reference proteome</keyword>
<proteinExistence type="predicted"/>
<feature type="compositionally biased region" description="Basic and acidic residues" evidence="5">
    <location>
        <begin position="576"/>
        <end position="587"/>
    </location>
</feature>
<dbReference type="InterPro" id="IPR050186">
    <property type="entry name" value="TPT_transporter"/>
</dbReference>
<feature type="transmembrane region" description="Helical" evidence="6">
    <location>
        <begin position="101"/>
        <end position="125"/>
    </location>
</feature>
<feature type="transmembrane region" description="Helical" evidence="6">
    <location>
        <begin position="292"/>
        <end position="310"/>
    </location>
</feature>
<evidence type="ECO:0000256" key="6">
    <source>
        <dbReference type="SAM" id="Phobius"/>
    </source>
</evidence>
<feature type="compositionally biased region" description="Gly residues" evidence="5">
    <location>
        <begin position="554"/>
        <end position="570"/>
    </location>
</feature>
<evidence type="ECO:0000256" key="4">
    <source>
        <dbReference type="ARBA" id="ARBA00023136"/>
    </source>
</evidence>
<organism evidence="8 9">
    <name type="scientific">Pseudomicrostroma glucosiphilum</name>
    <dbReference type="NCBI Taxonomy" id="1684307"/>
    <lineage>
        <taxon>Eukaryota</taxon>
        <taxon>Fungi</taxon>
        <taxon>Dikarya</taxon>
        <taxon>Basidiomycota</taxon>
        <taxon>Ustilaginomycotina</taxon>
        <taxon>Exobasidiomycetes</taxon>
        <taxon>Microstromatales</taxon>
        <taxon>Microstromatales incertae sedis</taxon>
        <taxon>Pseudomicrostroma</taxon>
    </lineage>
</organism>
<dbReference type="Gene3D" id="1.10.3730.20">
    <property type="match status" value="1"/>
</dbReference>
<dbReference type="STRING" id="1684307.A0A316U7D2"/>
<feature type="transmembrane region" description="Helical" evidence="6">
    <location>
        <begin position="187"/>
        <end position="205"/>
    </location>
</feature>
<comment type="subcellular location">
    <subcellularLocation>
        <location evidence="1">Membrane</location>
        <topology evidence="1">Multi-pass membrane protein</topology>
    </subcellularLocation>
</comment>
<evidence type="ECO:0000256" key="3">
    <source>
        <dbReference type="ARBA" id="ARBA00022989"/>
    </source>
</evidence>
<dbReference type="GeneID" id="37014283"/>
<dbReference type="SUPFAM" id="SSF103481">
    <property type="entry name" value="Multidrug resistance efflux transporter EmrE"/>
    <property type="match status" value="1"/>
</dbReference>
<feature type="compositionally biased region" description="Low complexity" evidence="5">
    <location>
        <begin position="506"/>
        <end position="516"/>
    </location>
</feature>
<dbReference type="OrthoDB" id="1588579at2759"/>